<keyword evidence="2" id="KW-1185">Reference proteome</keyword>
<name>A0A2P4QH37_RHIID</name>
<organism evidence="1 2">
    <name type="scientific">Rhizophagus irregularis (strain DAOM 181602 / DAOM 197198 / MUCL 43194)</name>
    <name type="common">Arbuscular mycorrhizal fungus</name>
    <name type="synonym">Glomus intraradices</name>
    <dbReference type="NCBI Taxonomy" id="747089"/>
    <lineage>
        <taxon>Eukaryota</taxon>
        <taxon>Fungi</taxon>
        <taxon>Fungi incertae sedis</taxon>
        <taxon>Mucoromycota</taxon>
        <taxon>Glomeromycotina</taxon>
        <taxon>Glomeromycetes</taxon>
        <taxon>Glomerales</taxon>
        <taxon>Glomeraceae</taxon>
        <taxon>Rhizophagus</taxon>
    </lineage>
</organism>
<accession>A0A2P4QH37</accession>
<proteinExistence type="predicted"/>
<evidence type="ECO:0000313" key="1">
    <source>
        <dbReference type="EMBL" id="POG76928.1"/>
    </source>
</evidence>
<evidence type="ECO:0000313" key="2">
    <source>
        <dbReference type="Proteomes" id="UP000018888"/>
    </source>
</evidence>
<sequence length="206" mass="23927">MIQNLNVIYAGNCLKKGGLTRHLNTIIKYNSLLPDIDALPDNTVHQFKAILVHYIRKRLPKGYRQLGKQTVSIPATESQFYAVFKNYIHYYSATKGIYKCIFRKGSSNQILANILEMKGWETKFYDQRQCTYVVLCDDDNNIEDGDENPITAALTYETIKKLRKPKCIRGQLVVEWKKQKNTDFNGNFTHAGHIYFHFYNSQAMIE</sequence>
<dbReference type="VEuPathDB" id="FungiDB:RhiirFUN_021715"/>
<comment type="caution">
    <text evidence="1">The sequence shown here is derived from an EMBL/GenBank/DDBJ whole genome shotgun (WGS) entry which is preliminary data.</text>
</comment>
<dbReference type="Proteomes" id="UP000018888">
    <property type="component" value="Unassembled WGS sequence"/>
</dbReference>
<protein>
    <submittedName>
        <fullName evidence="1">Uncharacterized protein</fullName>
    </submittedName>
</protein>
<dbReference type="AlphaFoldDB" id="A0A2P4QH37"/>
<reference evidence="1 2" key="2">
    <citation type="journal article" date="2018" name="New Phytol.">
        <title>High intraspecific genome diversity in the model arbuscular mycorrhizal symbiont Rhizophagus irregularis.</title>
        <authorList>
            <person name="Chen E.C.H."/>
            <person name="Morin E."/>
            <person name="Beaudet D."/>
            <person name="Noel J."/>
            <person name="Yildirir G."/>
            <person name="Ndikumana S."/>
            <person name="Charron P."/>
            <person name="St-Onge C."/>
            <person name="Giorgi J."/>
            <person name="Kruger M."/>
            <person name="Marton T."/>
            <person name="Ropars J."/>
            <person name="Grigoriev I.V."/>
            <person name="Hainaut M."/>
            <person name="Henrissat B."/>
            <person name="Roux C."/>
            <person name="Martin F."/>
            <person name="Corradi N."/>
        </authorList>
    </citation>
    <scope>NUCLEOTIDE SEQUENCE [LARGE SCALE GENOMIC DNA]</scope>
    <source>
        <strain evidence="1 2">DAOM 197198</strain>
    </source>
</reference>
<reference evidence="1 2" key="1">
    <citation type="journal article" date="2013" name="Proc. Natl. Acad. Sci. U.S.A.">
        <title>Genome of an arbuscular mycorrhizal fungus provides insight into the oldest plant symbiosis.</title>
        <authorList>
            <person name="Tisserant E."/>
            <person name="Malbreil M."/>
            <person name="Kuo A."/>
            <person name="Kohler A."/>
            <person name="Symeonidi A."/>
            <person name="Balestrini R."/>
            <person name="Charron P."/>
            <person name="Duensing N."/>
            <person name="Frei Dit Frey N."/>
            <person name="Gianinazzi-Pearson V."/>
            <person name="Gilbert L.B."/>
            <person name="Handa Y."/>
            <person name="Herr J.R."/>
            <person name="Hijri M."/>
            <person name="Koul R."/>
            <person name="Kawaguchi M."/>
            <person name="Krajinski F."/>
            <person name="Lammers P.J."/>
            <person name="Masclaux F.G."/>
            <person name="Murat C."/>
            <person name="Morin E."/>
            <person name="Ndikumana S."/>
            <person name="Pagni M."/>
            <person name="Petitpierre D."/>
            <person name="Requena N."/>
            <person name="Rosikiewicz P."/>
            <person name="Riley R."/>
            <person name="Saito K."/>
            <person name="San Clemente H."/>
            <person name="Shapiro H."/>
            <person name="van Tuinen D."/>
            <person name="Becard G."/>
            <person name="Bonfante P."/>
            <person name="Paszkowski U."/>
            <person name="Shachar-Hill Y.Y."/>
            <person name="Tuskan G.A."/>
            <person name="Young P.W."/>
            <person name="Sanders I.R."/>
            <person name="Henrissat B."/>
            <person name="Rensing S.A."/>
            <person name="Grigoriev I.V."/>
            <person name="Corradi N."/>
            <person name="Roux C."/>
            <person name="Martin F."/>
        </authorList>
    </citation>
    <scope>NUCLEOTIDE SEQUENCE [LARGE SCALE GENOMIC DNA]</scope>
    <source>
        <strain evidence="1 2">DAOM 197198</strain>
    </source>
</reference>
<gene>
    <name evidence="1" type="ORF">GLOIN_2v838916</name>
</gene>
<dbReference type="EMBL" id="AUPC02000045">
    <property type="protein sequence ID" value="POG76928.1"/>
    <property type="molecule type" value="Genomic_DNA"/>
</dbReference>